<evidence type="ECO:0000313" key="3">
    <source>
        <dbReference type="EMBL" id="QKH25403.1"/>
    </source>
</evidence>
<keyword evidence="1" id="KW-0812">Transmembrane</keyword>
<dbReference type="Proteomes" id="UP000297630">
    <property type="component" value="Unassembled WGS sequence"/>
</dbReference>
<protein>
    <submittedName>
        <fullName evidence="5">Histidine kinase</fullName>
    </submittedName>
</protein>
<name>A0A0B5X5Q4_BACTU</name>
<evidence type="ECO:0000256" key="1">
    <source>
        <dbReference type="SAM" id="Phobius"/>
    </source>
</evidence>
<dbReference type="Proteomes" id="UP000031876">
    <property type="component" value="Chromosome"/>
</dbReference>
<reference evidence="4 7" key="2">
    <citation type="submission" date="2018-01" db="EMBL/GenBank/DDBJ databases">
        <title>Complete genome sequence of G25-42.</title>
        <authorList>
            <person name="Zheng Z."/>
            <person name="Sun M."/>
        </authorList>
    </citation>
    <scope>NUCLEOTIDE SEQUENCE [LARGE SCALE GENOMIC DNA]</scope>
    <source>
        <strain evidence="4 7">G25-42</strain>
    </source>
</reference>
<evidence type="ECO:0000313" key="7">
    <source>
        <dbReference type="Proteomes" id="UP000286687"/>
    </source>
</evidence>
<reference evidence="2 6" key="1">
    <citation type="journal article" date="2015" name="Genome Announc.">
        <title>Complete genome sequences for 35 biothreat assay-relevant bacillus species.</title>
        <authorList>
            <person name="Johnson S.L."/>
            <person name="Daligault H.E."/>
            <person name="Davenport K.W."/>
            <person name="Jaissle J."/>
            <person name="Frey K.G."/>
            <person name="Ladner J.T."/>
            <person name="Broomall S.M."/>
            <person name="Bishop-Lilly K.A."/>
            <person name="Bruce D.C."/>
            <person name="Gibbons H.S."/>
            <person name="Coyne S.R."/>
            <person name="Lo C.C."/>
            <person name="Meincke L."/>
            <person name="Munk A.C."/>
            <person name="Koroleva G.I."/>
            <person name="Rosenzweig C.N."/>
            <person name="Palacios G.F."/>
            <person name="Redden C.L."/>
            <person name="Minogue T.D."/>
            <person name="Chain P.S."/>
        </authorList>
    </citation>
    <scope>NUCLEOTIDE SEQUENCE [LARGE SCALE GENOMIC DNA]</scope>
    <source>
        <strain evidence="2 6">HD1011</strain>
    </source>
</reference>
<dbReference type="EMBL" id="LDER01000015">
    <property type="protein sequence ID" value="RVU66075.1"/>
    <property type="molecule type" value="Genomic_DNA"/>
</dbReference>
<evidence type="ECO:0000313" key="6">
    <source>
        <dbReference type="Proteomes" id="UP000031876"/>
    </source>
</evidence>
<dbReference type="RefSeq" id="WP_000439126.1">
    <property type="nucleotide sequence ID" value="NZ_CP009335.1"/>
</dbReference>
<dbReference type="Proteomes" id="UP000501107">
    <property type="component" value="Chromosome"/>
</dbReference>
<organism evidence="5 8">
    <name type="scientific">Bacillus thuringiensis</name>
    <dbReference type="NCBI Taxonomy" id="1428"/>
    <lineage>
        <taxon>Bacteria</taxon>
        <taxon>Bacillati</taxon>
        <taxon>Bacillota</taxon>
        <taxon>Bacilli</taxon>
        <taxon>Bacillales</taxon>
        <taxon>Bacillaceae</taxon>
        <taxon>Bacillus</taxon>
        <taxon>Bacillus cereus group</taxon>
    </lineage>
</organism>
<evidence type="ECO:0000313" key="8">
    <source>
        <dbReference type="Proteomes" id="UP000297630"/>
    </source>
</evidence>
<sequence length="47" mass="5370">MEREPKVKNKGKVMLFLLAAGGVFLVKLGFKIGIIHMIRTWFESTFS</sequence>
<proteinExistence type="predicted"/>
<dbReference type="Proteomes" id="UP000286687">
    <property type="component" value="Unassembled WGS sequence"/>
</dbReference>
<evidence type="ECO:0000313" key="2">
    <source>
        <dbReference type="EMBL" id="AJG79267.1"/>
    </source>
</evidence>
<keyword evidence="5" id="KW-0808">Transferase</keyword>
<dbReference type="EMBL" id="CP053980">
    <property type="protein sequence ID" value="QKH25403.1"/>
    <property type="molecule type" value="Genomic_DNA"/>
</dbReference>
<keyword evidence="5" id="KW-0418">Kinase</keyword>
<evidence type="ECO:0000313" key="5">
    <source>
        <dbReference type="EMBL" id="TFF44591.1"/>
    </source>
</evidence>
<evidence type="ECO:0000313" key="4">
    <source>
        <dbReference type="EMBL" id="RVU66075.1"/>
    </source>
</evidence>
<dbReference type="EMBL" id="CP009335">
    <property type="protein sequence ID" value="AJG79267.1"/>
    <property type="molecule type" value="Genomic_DNA"/>
</dbReference>
<accession>A0A0B5X5Q4</accession>
<dbReference type="KEGG" id="btw:BF38_1683"/>
<evidence type="ECO:0000313" key="9">
    <source>
        <dbReference type="Proteomes" id="UP000501107"/>
    </source>
</evidence>
<reference evidence="3 9" key="4">
    <citation type="submission" date="2020-05" db="EMBL/GenBank/DDBJ databases">
        <title>FDA dAtabase for Regulatory Grade micrObial Sequences (FDA-ARGOS): Supporting development and validation of Infectious Disease Dx tests.</title>
        <authorList>
            <person name="Nelson B."/>
            <person name="Plummer A."/>
            <person name="Tallon L."/>
            <person name="Sadzewicz L."/>
            <person name="Zhao X."/>
            <person name="Vavikolanu K."/>
            <person name="Mehta A."/>
            <person name="Aluvathingal J."/>
            <person name="Nadendla S."/>
            <person name="Myers T."/>
            <person name="Yan Y."/>
            <person name="Sichtig H."/>
        </authorList>
    </citation>
    <scope>NUCLEOTIDE SEQUENCE [LARGE SCALE GENOMIC DNA]</scope>
    <source>
        <strain evidence="3 9">FDAARGOS_795</strain>
    </source>
</reference>
<feature type="transmembrane region" description="Helical" evidence="1">
    <location>
        <begin position="12"/>
        <end position="38"/>
    </location>
</feature>
<dbReference type="EMBL" id="SCLP01000012">
    <property type="protein sequence ID" value="TFF44591.1"/>
    <property type="molecule type" value="Genomic_DNA"/>
</dbReference>
<keyword evidence="1" id="KW-1133">Transmembrane helix</keyword>
<gene>
    <name evidence="2" type="ORF">BF38_1683</name>
    <name evidence="4" type="ORF">BM74_00390</name>
    <name evidence="5" type="ORF">EQ803_22725</name>
    <name evidence="3" type="ORF">FOC89_16085</name>
</gene>
<dbReference type="GO" id="GO:0016301">
    <property type="term" value="F:kinase activity"/>
    <property type="evidence" value="ECO:0007669"/>
    <property type="project" value="UniProtKB-KW"/>
</dbReference>
<dbReference type="AlphaFoldDB" id="A0A0B5X5Q4"/>
<keyword evidence="1" id="KW-0472">Membrane</keyword>
<reference evidence="5 8" key="3">
    <citation type="submission" date="2019-01" db="EMBL/GenBank/DDBJ databases">
        <title>Draft genome sequence of Bacillus sp. DPC6431.</title>
        <authorList>
            <person name="Arbulu S."/>
            <person name="Murphy K."/>
            <person name="O'Sullivan O."/>
            <person name="Rea M.C."/>
            <person name="Hill C."/>
            <person name="Ross R.P."/>
        </authorList>
    </citation>
    <scope>NUCLEOTIDE SEQUENCE [LARGE SCALE GENOMIC DNA]</scope>
    <source>
        <strain evidence="5 8">DPC6431</strain>
    </source>
</reference>